<proteinExistence type="predicted"/>
<gene>
    <name evidence="1" type="ORF">LR394_23985</name>
</gene>
<sequence>MTEKRPTYLSGDERLDDLARMVLELTSEVWVLKDRTMVLEHLLAAKGTLAEAEIDQFQPAAELAAVLRREREALLARVLGALLPSDDRVKSALSR</sequence>
<evidence type="ECO:0000313" key="1">
    <source>
        <dbReference type="EMBL" id="MCD5313972.1"/>
    </source>
</evidence>
<evidence type="ECO:0000313" key="2">
    <source>
        <dbReference type="Proteomes" id="UP001138997"/>
    </source>
</evidence>
<reference evidence="1" key="1">
    <citation type="submission" date="2021-11" db="EMBL/GenBank/DDBJ databases">
        <title>Streptomyces corallinus and Kineosporia corallina sp. nov., two new coral-derived marine actinobacteria.</title>
        <authorList>
            <person name="Buangrab K."/>
            <person name="Sutthacheep M."/>
            <person name="Yeemin T."/>
            <person name="Harunari E."/>
            <person name="Igarashi Y."/>
            <person name="Sripreechasak P."/>
            <person name="Kanchanasin P."/>
            <person name="Tanasupawat S."/>
            <person name="Phongsopitanun W."/>
        </authorList>
    </citation>
    <scope>NUCLEOTIDE SEQUENCE</scope>
    <source>
        <strain evidence="1">JCM 31032</strain>
    </source>
</reference>
<name>A0A9X1NFC9_9ACTN</name>
<organism evidence="1 2">
    <name type="scientific">Kineosporia babensis</name>
    <dbReference type="NCBI Taxonomy" id="499548"/>
    <lineage>
        <taxon>Bacteria</taxon>
        <taxon>Bacillati</taxon>
        <taxon>Actinomycetota</taxon>
        <taxon>Actinomycetes</taxon>
        <taxon>Kineosporiales</taxon>
        <taxon>Kineosporiaceae</taxon>
        <taxon>Kineosporia</taxon>
    </lineage>
</organism>
<dbReference type="AlphaFoldDB" id="A0A9X1NFC9"/>
<keyword evidence="2" id="KW-1185">Reference proteome</keyword>
<dbReference type="RefSeq" id="WP_231446104.1">
    <property type="nucleotide sequence ID" value="NZ_JAJOMB010000014.1"/>
</dbReference>
<protein>
    <submittedName>
        <fullName evidence="1">Uncharacterized protein</fullName>
    </submittedName>
</protein>
<dbReference type="EMBL" id="JAJOMB010000014">
    <property type="protein sequence ID" value="MCD5313972.1"/>
    <property type="molecule type" value="Genomic_DNA"/>
</dbReference>
<accession>A0A9X1NFC9</accession>
<comment type="caution">
    <text evidence="1">The sequence shown here is derived from an EMBL/GenBank/DDBJ whole genome shotgun (WGS) entry which is preliminary data.</text>
</comment>
<dbReference type="Proteomes" id="UP001138997">
    <property type="component" value="Unassembled WGS sequence"/>
</dbReference>